<feature type="chain" id="PRO_5026799617" evidence="6">
    <location>
        <begin position="21"/>
        <end position="447"/>
    </location>
</feature>
<dbReference type="InterPro" id="IPR044757">
    <property type="entry name" value="ILR1-like_Hyd"/>
</dbReference>
<dbReference type="Gene3D" id="3.40.630.10">
    <property type="entry name" value="Zn peptidases"/>
    <property type="match status" value="1"/>
</dbReference>
<dbReference type="Gene3D" id="3.30.70.360">
    <property type="match status" value="1"/>
</dbReference>
<keyword evidence="3" id="KW-0378">Hydrolase</keyword>
<dbReference type="GO" id="GO:0005783">
    <property type="term" value="C:endoplasmic reticulum"/>
    <property type="evidence" value="ECO:0007669"/>
    <property type="project" value="TreeGrafter"/>
</dbReference>
<dbReference type="PANTHER" id="PTHR11014:SF63">
    <property type="entry name" value="METALLOPEPTIDASE, PUTATIVE (AFU_ORTHOLOGUE AFUA_6G09600)-RELATED"/>
    <property type="match status" value="1"/>
</dbReference>
<dbReference type="InterPro" id="IPR036264">
    <property type="entry name" value="Bact_exopeptidase_dim_dom"/>
</dbReference>
<dbReference type="PANTHER" id="PTHR11014">
    <property type="entry name" value="PEPTIDASE M20 FAMILY MEMBER"/>
    <property type="match status" value="1"/>
</dbReference>
<dbReference type="InterPro" id="IPR002933">
    <property type="entry name" value="Peptidase_M20"/>
</dbReference>
<feature type="signal peptide" evidence="6">
    <location>
        <begin position="1"/>
        <end position="20"/>
    </location>
</feature>
<reference evidence="9" key="1">
    <citation type="submission" date="2025-08" db="UniProtKB">
        <authorList>
            <consortium name="RefSeq"/>
        </authorList>
    </citation>
    <scope>IDENTIFICATION</scope>
    <source>
        <strain evidence="9">OHB3-1</strain>
    </source>
</reference>
<comment type="similarity">
    <text evidence="1">Belongs to the peptidase M20 family.</text>
</comment>
<dbReference type="GO" id="GO:0010179">
    <property type="term" value="F:IAA-Ala conjugate hydrolase activity"/>
    <property type="evidence" value="ECO:0007669"/>
    <property type="project" value="TreeGrafter"/>
</dbReference>
<proteinExistence type="inferred from homology"/>
<keyword evidence="8" id="KW-1185">Reference proteome</keyword>
<keyword evidence="5" id="KW-0479">Metal-binding</keyword>
<dbReference type="KEGG" id="mcha:111014350"/>
<sequence length="447" mass="49288">MERMLLWAVIFIFPICVSCGQEIGSPLELSHLTRQLLESAKNPEFFDWLVRTRRKLHENPELSFEEYETSRLVRAELDSLGINYTWPVAKTGIVASIGSGAHPWFALRADMDALPIQEMVEWEHKSKNSGKMHACGHDVHVTMLLGAAKLLQQRRNELKGTVKLVFQPGEEGRAGAYHMLQEGALDNFQGIFGLHVSPDMPTGTVGSRAGPVMAASGRFLAKIHGVGGHAAMPHIARDPVLAMSTAIIALQHIISRETDPLEARVITVGFVQGGQADNVIPETVTFGGTFRSMTVEGLSYLQKRIQQVIEFQAAVHQCTASIDFMEDVSRFYPATVNDEALYSHVKRVGENLLGESNVHHISMAMAAEDFSFYSQEMPAAFFMIGAKNKTINSGIPLHSPYLVLDEQVLPVGASLHAAVAISYLTSDKFMGGFDKSNSLEDEFRFFA</sequence>
<dbReference type="GO" id="GO:0009850">
    <property type="term" value="P:auxin metabolic process"/>
    <property type="evidence" value="ECO:0007669"/>
    <property type="project" value="InterPro"/>
</dbReference>
<dbReference type="RefSeq" id="XP_022144731.1">
    <property type="nucleotide sequence ID" value="XM_022289039.1"/>
</dbReference>
<dbReference type="SUPFAM" id="SSF53187">
    <property type="entry name" value="Zn-dependent exopeptidases"/>
    <property type="match status" value="1"/>
</dbReference>
<dbReference type="CDD" id="cd08017">
    <property type="entry name" value="M20_IAA_Hyd"/>
    <property type="match status" value="1"/>
</dbReference>
<evidence type="ECO:0000256" key="3">
    <source>
        <dbReference type="ARBA" id="ARBA00022801"/>
    </source>
</evidence>
<dbReference type="InterPro" id="IPR017439">
    <property type="entry name" value="Amidohydrolase"/>
</dbReference>
<dbReference type="GeneID" id="111014350"/>
<feature type="binding site" evidence="5">
    <location>
        <position position="398"/>
    </location>
    <ligand>
        <name>Mn(2+)</name>
        <dbReference type="ChEBI" id="CHEBI:29035"/>
        <label>2</label>
    </ligand>
</feature>
<dbReference type="FunFam" id="3.30.70.360:FF:000001">
    <property type="entry name" value="N-acetyldiaminopimelate deacetylase"/>
    <property type="match status" value="1"/>
</dbReference>
<dbReference type="NCBIfam" id="TIGR01891">
    <property type="entry name" value="amidohydrolases"/>
    <property type="match status" value="1"/>
</dbReference>
<name>A0A6J1CUA5_MOMCH</name>
<dbReference type="PIRSF" id="PIRSF005962">
    <property type="entry name" value="Pept_M20D_amidohydro"/>
    <property type="match status" value="1"/>
</dbReference>
<dbReference type="Pfam" id="PF07687">
    <property type="entry name" value="M20_dimer"/>
    <property type="match status" value="1"/>
</dbReference>
<dbReference type="Proteomes" id="UP000504603">
    <property type="component" value="Unplaced"/>
</dbReference>
<dbReference type="InterPro" id="IPR011650">
    <property type="entry name" value="Peptidase_M20_dimer"/>
</dbReference>
<keyword evidence="2 6" id="KW-0732">Signal</keyword>
<organism evidence="8 9">
    <name type="scientific">Momordica charantia</name>
    <name type="common">Bitter gourd</name>
    <name type="synonym">Balsam pear</name>
    <dbReference type="NCBI Taxonomy" id="3673"/>
    <lineage>
        <taxon>Eukaryota</taxon>
        <taxon>Viridiplantae</taxon>
        <taxon>Streptophyta</taxon>
        <taxon>Embryophyta</taxon>
        <taxon>Tracheophyta</taxon>
        <taxon>Spermatophyta</taxon>
        <taxon>Magnoliopsida</taxon>
        <taxon>eudicotyledons</taxon>
        <taxon>Gunneridae</taxon>
        <taxon>Pentapetalae</taxon>
        <taxon>rosids</taxon>
        <taxon>fabids</taxon>
        <taxon>Cucurbitales</taxon>
        <taxon>Cucurbitaceae</taxon>
        <taxon>Momordiceae</taxon>
        <taxon>Momordica</taxon>
    </lineage>
</organism>
<feature type="binding site" evidence="5">
    <location>
        <position position="195"/>
    </location>
    <ligand>
        <name>Mn(2+)</name>
        <dbReference type="ChEBI" id="CHEBI:29035"/>
        <label>2</label>
    </ligand>
</feature>
<evidence type="ECO:0000256" key="5">
    <source>
        <dbReference type="PIRSR" id="PIRSR005962-1"/>
    </source>
</evidence>
<dbReference type="OrthoDB" id="6119954at2759"/>
<feature type="binding site" evidence="5">
    <location>
        <position position="137"/>
    </location>
    <ligand>
        <name>Mn(2+)</name>
        <dbReference type="ChEBI" id="CHEBI:29035"/>
        <label>2</label>
    </ligand>
</feature>
<accession>A0A6J1CUA5</accession>
<comment type="cofactor">
    <cofactor evidence="5">
        <name>Mn(2+)</name>
        <dbReference type="ChEBI" id="CHEBI:29035"/>
    </cofactor>
    <text evidence="5">The Mn(2+) ion enhances activity.</text>
</comment>
<dbReference type="GO" id="GO:0046872">
    <property type="term" value="F:metal ion binding"/>
    <property type="evidence" value="ECO:0007669"/>
    <property type="project" value="UniProtKB-KW"/>
</dbReference>
<evidence type="ECO:0000256" key="2">
    <source>
        <dbReference type="ARBA" id="ARBA00022729"/>
    </source>
</evidence>
<feature type="binding site" evidence="5">
    <location>
        <position position="135"/>
    </location>
    <ligand>
        <name>Mn(2+)</name>
        <dbReference type="ChEBI" id="CHEBI:29035"/>
        <label>2</label>
    </ligand>
</feature>
<evidence type="ECO:0000256" key="1">
    <source>
        <dbReference type="ARBA" id="ARBA00006153"/>
    </source>
</evidence>
<evidence type="ECO:0000313" key="8">
    <source>
        <dbReference type="Proteomes" id="UP000504603"/>
    </source>
</evidence>
<dbReference type="AlphaFoldDB" id="A0A6J1CUA5"/>
<evidence type="ECO:0000256" key="6">
    <source>
        <dbReference type="SAM" id="SignalP"/>
    </source>
</evidence>
<feature type="binding site" evidence="5">
    <location>
        <position position="171"/>
    </location>
    <ligand>
        <name>Mn(2+)</name>
        <dbReference type="ChEBI" id="CHEBI:29035"/>
        <label>2</label>
    </ligand>
</feature>
<keyword evidence="4 5" id="KW-0464">Manganese</keyword>
<feature type="domain" description="Peptidase M20 dimerisation" evidence="7">
    <location>
        <begin position="220"/>
        <end position="312"/>
    </location>
</feature>
<protein>
    <submittedName>
        <fullName evidence="9">IAA-amino acid hydrolase ILR1-like 3</fullName>
    </submittedName>
</protein>
<dbReference type="Pfam" id="PF01546">
    <property type="entry name" value="Peptidase_M20"/>
    <property type="match status" value="1"/>
</dbReference>
<dbReference type="SUPFAM" id="SSF55031">
    <property type="entry name" value="Bacterial exopeptidase dimerisation domain"/>
    <property type="match status" value="1"/>
</dbReference>
<evidence type="ECO:0000259" key="7">
    <source>
        <dbReference type="Pfam" id="PF07687"/>
    </source>
</evidence>
<evidence type="ECO:0000256" key="4">
    <source>
        <dbReference type="ARBA" id="ARBA00023211"/>
    </source>
</evidence>
<evidence type="ECO:0000313" key="9">
    <source>
        <dbReference type="RefSeq" id="XP_022144731.1"/>
    </source>
</evidence>
<gene>
    <name evidence="9" type="primary">LOC111014350</name>
</gene>